<dbReference type="Pfam" id="PF01344">
    <property type="entry name" value="Kelch_1"/>
    <property type="match status" value="2"/>
</dbReference>
<reference evidence="2" key="1">
    <citation type="submission" date="2021-02" db="EMBL/GenBank/DDBJ databases">
        <authorList>
            <person name="Bekaert M."/>
        </authorList>
    </citation>
    <scope>NUCLEOTIDE SEQUENCE</scope>
    <source>
        <strain evidence="2">IoA-00</strain>
    </source>
</reference>
<evidence type="ECO:0000313" key="2">
    <source>
        <dbReference type="EMBL" id="CAF2760976.1"/>
    </source>
</evidence>
<proteinExistence type="predicted"/>
<accession>A0A7R8CC82</accession>
<dbReference type="InterPro" id="IPR015915">
    <property type="entry name" value="Kelch-typ_b-propeller"/>
</dbReference>
<dbReference type="SUPFAM" id="SSF117281">
    <property type="entry name" value="Kelch motif"/>
    <property type="match status" value="1"/>
</dbReference>
<dbReference type="Gene3D" id="2.120.10.80">
    <property type="entry name" value="Kelch-type beta propeller"/>
    <property type="match status" value="1"/>
</dbReference>
<dbReference type="Proteomes" id="UP000675881">
    <property type="component" value="Chromosome 1"/>
</dbReference>
<sequence length="295" mass="33422">MSNKYFKYTLVLLSSLIQIGDFKKVMVVTSLDEFSEDMKVLELFDFETLKWRSVEKSDSPAPLSAAYRAESLKPGTARLVENHAVLEYELKNGLSLELARYSEDVMGSATLEYGDTLCIVGGYDSSKKSLKNEVLYSGSWVALPPMNVGRHQPGAVVMDGKLYVAGGYDTKTHKFISSVEVFDDITQRWYQMAPMNHARAGLRLINSKGKLYAIGGWRKRDYLSVVEEYDPFTDSWSEVSNMNIPRARGKKGFRQSDELRSMEKYTPSEDKWSTENLPEMPHIRGPTMATLVNDF</sequence>
<dbReference type="EMBL" id="HG994580">
    <property type="protein sequence ID" value="CAF2760976.1"/>
    <property type="molecule type" value="Genomic_DNA"/>
</dbReference>
<dbReference type="SMART" id="SM00612">
    <property type="entry name" value="Kelch"/>
    <property type="match status" value="3"/>
</dbReference>
<keyword evidence="3" id="KW-1185">Reference proteome</keyword>
<evidence type="ECO:0000256" key="1">
    <source>
        <dbReference type="ARBA" id="ARBA00022441"/>
    </source>
</evidence>
<name>A0A7R8CC82_LEPSM</name>
<protein>
    <submittedName>
        <fullName evidence="2">(salmon louse) hypothetical protein</fullName>
    </submittedName>
</protein>
<dbReference type="PANTHER" id="PTHR46375">
    <property type="entry name" value="KELCH REPEAT AND BTB DOMAIN-CONTAINING PROTEIN 13-RELATED"/>
    <property type="match status" value="1"/>
</dbReference>
<dbReference type="AlphaFoldDB" id="A0A7R8CC82"/>
<evidence type="ECO:0000313" key="3">
    <source>
        <dbReference type="Proteomes" id="UP000675881"/>
    </source>
</evidence>
<dbReference type="InterPro" id="IPR052392">
    <property type="entry name" value="Kelch-BTB_domain-containing"/>
</dbReference>
<dbReference type="PANTHER" id="PTHR46375:SF3">
    <property type="entry name" value="KELCH REPEAT AND BTB DOMAIN-CONTAINING PROTEIN 13"/>
    <property type="match status" value="1"/>
</dbReference>
<gene>
    <name evidence="2" type="ORF">LSAA_1916</name>
</gene>
<dbReference type="InterPro" id="IPR006652">
    <property type="entry name" value="Kelch_1"/>
</dbReference>
<keyword evidence="1" id="KW-0880">Kelch repeat</keyword>
<organism evidence="2 3">
    <name type="scientific">Lepeophtheirus salmonis</name>
    <name type="common">Salmon louse</name>
    <name type="synonym">Caligus salmonis</name>
    <dbReference type="NCBI Taxonomy" id="72036"/>
    <lineage>
        <taxon>Eukaryota</taxon>
        <taxon>Metazoa</taxon>
        <taxon>Ecdysozoa</taxon>
        <taxon>Arthropoda</taxon>
        <taxon>Crustacea</taxon>
        <taxon>Multicrustacea</taxon>
        <taxon>Hexanauplia</taxon>
        <taxon>Copepoda</taxon>
        <taxon>Siphonostomatoida</taxon>
        <taxon>Caligidae</taxon>
        <taxon>Lepeophtheirus</taxon>
    </lineage>
</organism>
<dbReference type="OrthoDB" id="7940062at2759"/>